<dbReference type="Gene3D" id="3.90.550.10">
    <property type="entry name" value="Spore Coat Polysaccharide Biosynthesis Protein SpsA, Chain A"/>
    <property type="match status" value="1"/>
</dbReference>
<dbReference type="PANTHER" id="PTHR48090">
    <property type="entry name" value="UNDECAPRENYL-PHOSPHATE 4-DEOXY-4-FORMAMIDO-L-ARABINOSE TRANSFERASE-RELATED"/>
    <property type="match status" value="1"/>
</dbReference>
<evidence type="ECO:0000256" key="7">
    <source>
        <dbReference type="ARBA" id="ARBA00023136"/>
    </source>
</evidence>
<keyword evidence="3 10" id="KW-0808">Transferase</keyword>
<dbReference type="CDD" id="cd04187">
    <property type="entry name" value="DPM1_like_bac"/>
    <property type="match status" value="1"/>
</dbReference>
<evidence type="ECO:0000256" key="1">
    <source>
        <dbReference type="ARBA" id="ARBA00022475"/>
    </source>
</evidence>
<organism evidence="10">
    <name type="scientific">candidate division WOR-3 bacterium</name>
    <dbReference type="NCBI Taxonomy" id="2052148"/>
    <lineage>
        <taxon>Bacteria</taxon>
        <taxon>Bacteria division WOR-3</taxon>
    </lineage>
</organism>
<keyword evidence="2" id="KW-0328">Glycosyltransferase</keyword>
<evidence type="ECO:0000256" key="3">
    <source>
        <dbReference type="ARBA" id="ARBA00022679"/>
    </source>
</evidence>
<sequence>MGRRDIKISVVVPIFNEDGNIDKLYNELKDNLKDYQYEIIFVDDGSTDNSFKMLENISIKDQKVKVVQLAKNFGQSAAFQAGFDNAKNEIIVTIDGDLQNDPKDIPSMIDYLLENDFDMVVGWRKNRHDPLFSKKIPSLIANRIISKVLKLKIHDTGCSLKVFKKSILEDLNLYGQMHRFIPYLIYSRGYSIGEVVVKHRERYKGKSKYGFSRIINVLLDLFTVKFLNDFSTNPIYVIGGLSFFSFLLGILSFLVLVLMKIFKNVDMTGNPLLLISVFLFLISIQLLMIGLLSEIIIRTYFETTRKNTYRIKRFIGDDKK</sequence>
<dbReference type="GO" id="GO:0005886">
    <property type="term" value="C:plasma membrane"/>
    <property type="evidence" value="ECO:0007669"/>
    <property type="project" value="TreeGrafter"/>
</dbReference>
<evidence type="ECO:0000256" key="8">
    <source>
        <dbReference type="SAM" id="Phobius"/>
    </source>
</evidence>
<reference evidence="10" key="1">
    <citation type="journal article" date="2020" name="mSystems">
        <title>Genome- and Community-Level Interaction Insights into Carbon Utilization and Element Cycling Functions of Hydrothermarchaeota in Hydrothermal Sediment.</title>
        <authorList>
            <person name="Zhou Z."/>
            <person name="Liu Y."/>
            <person name="Xu W."/>
            <person name="Pan J."/>
            <person name="Luo Z.H."/>
            <person name="Li M."/>
        </authorList>
    </citation>
    <scope>NUCLEOTIDE SEQUENCE [LARGE SCALE GENOMIC DNA]</scope>
    <source>
        <strain evidence="10">SpSt-464</strain>
    </source>
</reference>
<dbReference type="InterPro" id="IPR029044">
    <property type="entry name" value="Nucleotide-diphossugar_trans"/>
</dbReference>
<keyword evidence="5" id="KW-0448">Lipopolysaccharide biosynthesis</keyword>
<evidence type="ECO:0000256" key="6">
    <source>
        <dbReference type="ARBA" id="ARBA00022989"/>
    </source>
</evidence>
<feature type="transmembrane region" description="Helical" evidence="8">
    <location>
        <begin position="271"/>
        <end position="297"/>
    </location>
</feature>
<gene>
    <name evidence="10" type="ORF">ENS15_00855</name>
</gene>
<feature type="transmembrane region" description="Helical" evidence="8">
    <location>
        <begin position="234"/>
        <end position="259"/>
    </location>
</feature>
<keyword evidence="7 8" id="KW-0472">Membrane</keyword>
<dbReference type="AlphaFoldDB" id="A0A7C3J5D5"/>
<dbReference type="GO" id="GO:0009103">
    <property type="term" value="P:lipopolysaccharide biosynthetic process"/>
    <property type="evidence" value="ECO:0007669"/>
    <property type="project" value="UniProtKB-KW"/>
</dbReference>
<keyword evidence="1" id="KW-1003">Cell membrane</keyword>
<keyword evidence="6 8" id="KW-1133">Transmembrane helix</keyword>
<evidence type="ECO:0000256" key="2">
    <source>
        <dbReference type="ARBA" id="ARBA00022676"/>
    </source>
</evidence>
<evidence type="ECO:0000313" key="10">
    <source>
        <dbReference type="EMBL" id="HFK23194.1"/>
    </source>
</evidence>
<comment type="caution">
    <text evidence="10">The sequence shown here is derived from an EMBL/GenBank/DDBJ whole genome shotgun (WGS) entry which is preliminary data.</text>
</comment>
<dbReference type="GO" id="GO:0099621">
    <property type="term" value="F:undecaprenyl-phosphate 4-deoxy-4-formamido-L-arabinose transferase activity"/>
    <property type="evidence" value="ECO:0007669"/>
    <property type="project" value="TreeGrafter"/>
</dbReference>
<name>A0A7C3J5D5_UNCW3</name>
<protein>
    <submittedName>
        <fullName evidence="10">Glycosyltransferase</fullName>
    </submittedName>
</protein>
<evidence type="ECO:0000259" key="9">
    <source>
        <dbReference type="Pfam" id="PF00535"/>
    </source>
</evidence>
<dbReference type="EMBL" id="DSTT01000001">
    <property type="protein sequence ID" value="HFK23194.1"/>
    <property type="molecule type" value="Genomic_DNA"/>
</dbReference>
<keyword evidence="4 8" id="KW-0812">Transmembrane</keyword>
<dbReference type="InterPro" id="IPR050256">
    <property type="entry name" value="Glycosyltransferase_2"/>
</dbReference>
<dbReference type="InterPro" id="IPR001173">
    <property type="entry name" value="Glyco_trans_2-like"/>
</dbReference>
<feature type="domain" description="Glycosyltransferase 2-like" evidence="9">
    <location>
        <begin position="9"/>
        <end position="170"/>
    </location>
</feature>
<dbReference type="PANTHER" id="PTHR48090:SF3">
    <property type="entry name" value="UNDECAPRENYL-PHOSPHATE 4-DEOXY-4-FORMAMIDO-L-ARABINOSE TRANSFERASE"/>
    <property type="match status" value="1"/>
</dbReference>
<proteinExistence type="predicted"/>
<evidence type="ECO:0000256" key="4">
    <source>
        <dbReference type="ARBA" id="ARBA00022692"/>
    </source>
</evidence>
<evidence type="ECO:0000256" key="5">
    <source>
        <dbReference type="ARBA" id="ARBA00022985"/>
    </source>
</evidence>
<dbReference type="Pfam" id="PF00535">
    <property type="entry name" value="Glycos_transf_2"/>
    <property type="match status" value="1"/>
</dbReference>
<accession>A0A7C3J5D5</accession>
<dbReference type="SUPFAM" id="SSF53448">
    <property type="entry name" value="Nucleotide-diphospho-sugar transferases"/>
    <property type="match status" value="1"/>
</dbReference>